<sequence length="223" mass="25036">MFICDHNNKRVQRWLKNDTHGQTIIANISCWGLAMDKEGSLHVSDNEHRVTKWPSSQIVAGGHGQGPALNQLGQPVHLFVDEHKSVFVADALHNRVMQWPLGAKEGILVAGANEVDSTVDYLNSRHRIIQPTAVIVDHMGTIYVADYNNHRIVRWFNGSTSGHVIMAEQGVGIGIPQVPYPYDLAFDRQGNLYVTELLNSRIRMFPIDKISCVKRTCQKFVIS</sequence>
<dbReference type="InterPro" id="IPR011042">
    <property type="entry name" value="6-blade_b-propeller_TolB-like"/>
</dbReference>
<protein>
    <recommendedName>
        <fullName evidence="7">NHL repeat-containing protein</fullName>
    </recommendedName>
</protein>
<dbReference type="EMBL" id="CAJNOV010009138">
    <property type="protein sequence ID" value="CAF1351979.1"/>
    <property type="molecule type" value="Genomic_DNA"/>
</dbReference>
<keyword evidence="1" id="KW-0732">Signal</keyword>
<dbReference type="EMBL" id="CAJNRE010011792">
    <property type="protein sequence ID" value="CAF2104880.1"/>
    <property type="molecule type" value="Genomic_DNA"/>
</dbReference>
<dbReference type="CDD" id="cd05819">
    <property type="entry name" value="NHL"/>
    <property type="match status" value="1"/>
</dbReference>
<reference evidence="5" key="1">
    <citation type="submission" date="2021-02" db="EMBL/GenBank/DDBJ databases">
        <authorList>
            <person name="Nowell W R."/>
        </authorList>
    </citation>
    <scope>NUCLEOTIDE SEQUENCE</scope>
</reference>
<organism evidence="5 6">
    <name type="scientific">Rotaria magnacalcarata</name>
    <dbReference type="NCBI Taxonomy" id="392030"/>
    <lineage>
        <taxon>Eukaryota</taxon>
        <taxon>Metazoa</taxon>
        <taxon>Spiralia</taxon>
        <taxon>Gnathifera</taxon>
        <taxon>Rotifera</taxon>
        <taxon>Eurotatoria</taxon>
        <taxon>Bdelloidea</taxon>
        <taxon>Philodinida</taxon>
        <taxon>Philodinidae</taxon>
        <taxon>Rotaria</taxon>
    </lineage>
</organism>
<evidence type="ECO:0000313" key="4">
    <source>
        <dbReference type="EMBL" id="CAF1351979.1"/>
    </source>
</evidence>
<gene>
    <name evidence="4" type="ORF">CJN711_LOCUS19470</name>
    <name evidence="5" type="ORF">MBJ925_LOCUS23108</name>
</gene>
<dbReference type="Proteomes" id="UP000663824">
    <property type="component" value="Unassembled WGS sequence"/>
</dbReference>
<dbReference type="Proteomes" id="UP000663855">
    <property type="component" value="Unassembled WGS sequence"/>
</dbReference>
<evidence type="ECO:0000313" key="5">
    <source>
        <dbReference type="EMBL" id="CAF2104880.1"/>
    </source>
</evidence>
<evidence type="ECO:0008006" key="7">
    <source>
        <dbReference type="Google" id="ProtNLM"/>
    </source>
</evidence>
<evidence type="ECO:0000256" key="1">
    <source>
        <dbReference type="ARBA" id="ARBA00022729"/>
    </source>
</evidence>
<keyword evidence="3" id="KW-0325">Glycoprotein</keyword>
<dbReference type="InterPro" id="IPR001258">
    <property type="entry name" value="NHL_repeat"/>
</dbReference>
<dbReference type="PANTHER" id="PTHR10680:SF14">
    <property type="entry name" value="PEPTIDYL-GLYCINE ALPHA-AMIDATING MONOOXYGENASE"/>
    <property type="match status" value="1"/>
</dbReference>
<evidence type="ECO:0000313" key="6">
    <source>
        <dbReference type="Proteomes" id="UP000663824"/>
    </source>
</evidence>
<proteinExistence type="predicted"/>
<evidence type="ECO:0000256" key="3">
    <source>
        <dbReference type="ARBA" id="ARBA00023180"/>
    </source>
</evidence>
<dbReference type="Pfam" id="PF01436">
    <property type="entry name" value="NHL"/>
    <property type="match status" value="1"/>
</dbReference>
<dbReference type="PANTHER" id="PTHR10680">
    <property type="entry name" value="PEPTIDYL-GLYCINE ALPHA-AMIDATING MONOOXYGENASE"/>
    <property type="match status" value="1"/>
</dbReference>
<dbReference type="AlphaFoldDB" id="A0A816TX18"/>
<dbReference type="Gene3D" id="2.120.10.30">
    <property type="entry name" value="TolB, C-terminal domain"/>
    <property type="match status" value="1"/>
</dbReference>
<accession>A0A816TX18</accession>
<name>A0A816TX18_9BILA</name>
<comment type="caution">
    <text evidence="5">The sequence shown here is derived from an EMBL/GenBank/DDBJ whole genome shotgun (WGS) entry which is preliminary data.</text>
</comment>
<dbReference type="SUPFAM" id="SSF101898">
    <property type="entry name" value="NHL repeat"/>
    <property type="match status" value="1"/>
</dbReference>
<evidence type="ECO:0000256" key="2">
    <source>
        <dbReference type="ARBA" id="ARBA00022737"/>
    </source>
</evidence>
<keyword evidence="2" id="KW-0677">Repeat</keyword>